<comment type="catalytic activity">
    <reaction evidence="1">
        <text>chorismate = isochorismate</text>
        <dbReference type="Rhea" id="RHEA:18985"/>
        <dbReference type="ChEBI" id="CHEBI:29748"/>
        <dbReference type="ChEBI" id="CHEBI:29780"/>
        <dbReference type="EC" id="5.4.4.2"/>
    </reaction>
</comment>
<dbReference type="Gene3D" id="3.60.120.10">
    <property type="entry name" value="Anthranilate synthase"/>
    <property type="match status" value="1"/>
</dbReference>
<dbReference type="NCBIfam" id="TIGR00543">
    <property type="entry name" value="isochor_syn"/>
    <property type="match status" value="1"/>
</dbReference>
<accession>A0A8J3ADR8</accession>
<dbReference type="EMBL" id="BMHB01000001">
    <property type="protein sequence ID" value="GGI09907.1"/>
    <property type="molecule type" value="Genomic_DNA"/>
</dbReference>
<evidence type="ECO:0000313" key="7">
    <source>
        <dbReference type="EMBL" id="GGI09907.1"/>
    </source>
</evidence>
<evidence type="ECO:0000256" key="3">
    <source>
        <dbReference type="ARBA" id="ARBA00012824"/>
    </source>
</evidence>
<comment type="caution">
    <text evidence="7">The sequence shown here is derived from an EMBL/GenBank/DDBJ whole genome shotgun (WGS) entry which is preliminary data.</text>
</comment>
<protein>
    <recommendedName>
        <fullName evidence="3">isochorismate synthase</fullName>
        <ecNumber evidence="3">5.4.4.2</ecNumber>
    </recommendedName>
    <alternativeName>
        <fullName evidence="5">Isochorismate mutase</fullName>
    </alternativeName>
</protein>
<organism evidence="7 8">
    <name type="scientific">Gottfriedia solisilvae</name>
    <dbReference type="NCBI Taxonomy" id="1516104"/>
    <lineage>
        <taxon>Bacteria</taxon>
        <taxon>Bacillati</taxon>
        <taxon>Bacillota</taxon>
        <taxon>Bacilli</taxon>
        <taxon>Bacillales</taxon>
        <taxon>Bacillaceae</taxon>
        <taxon>Gottfriedia</taxon>
    </lineage>
</organism>
<evidence type="ECO:0000256" key="5">
    <source>
        <dbReference type="ARBA" id="ARBA00041564"/>
    </source>
</evidence>
<reference evidence="8" key="1">
    <citation type="journal article" date="2019" name="Int. J. Syst. Evol. Microbiol.">
        <title>The Global Catalogue of Microorganisms (GCM) 10K type strain sequencing project: providing services to taxonomists for standard genome sequencing and annotation.</title>
        <authorList>
            <consortium name="The Broad Institute Genomics Platform"/>
            <consortium name="The Broad Institute Genome Sequencing Center for Infectious Disease"/>
            <person name="Wu L."/>
            <person name="Ma J."/>
        </authorList>
    </citation>
    <scope>NUCLEOTIDE SEQUENCE [LARGE SCALE GENOMIC DNA]</scope>
    <source>
        <strain evidence="8">CGMCC 1.14993</strain>
    </source>
</reference>
<dbReference type="InterPro" id="IPR004561">
    <property type="entry name" value="IsoChor_synthase"/>
</dbReference>
<dbReference type="RefSeq" id="WP_158093306.1">
    <property type="nucleotide sequence ID" value="NZ_BMHB01000001.1"/>
</dbReference>
<proteinExistence type="inferred from homology"/>
<dbReference type="EC" id="5.4.4.2" evidence="3"/>
<evidence type="ECO:0000259" key="6">
    <source>
        <dbReference type="Pfam" id="PF00425"/>
    </source>
</evidence>
<sequence>MLRTGQLESIAYFEQSLQKAKACSKRFICKVDKIMNIHPLSVYHFYHKLGFTERFYWSNQENSLILTGIGTLVPFHHSTEEQYSAIEKEWKRFGEEVYIEQENCFGTGPLALGGFSFFETYKHDHDWKEFGTSHFFVPKLMITVTQEGTFITSNYEINAQTTLEDLLSQYKQYDDYLEQYGMKQPTFTQSECIQKDEFEPNEWIQSVKTAIGQMKDEQLEKVVLNRTLNATFSSEVNSSKVIYELEATRNVNYVITYQLKDTVFISATPERLIAKKKNTVSSMCLAGSAAKGITKEENSEAANWLLNSKKNNDEHAFVVNYIKETLRLYCDQLTIPSSPRIMATKSLLHLFTPVEGTILQHVSIFKLIQALHPTPALGGFPKEVACKLIRELEPIERGWYGAPIGWIDLNGNGDFAVGIRSALVKANKAKLYAGCGIVQDSKPEEEFYETGVKFLPMLNALGGLRNER</sequence>
<dbReference type="Pfam" id="PF00425">
    <property type="entry name" value="Chorismate_bind"/>
    <property type="match status" value="1"/>
</dbReference>
<evidence type="ECO:0000313" key="8">
    <source>
        <dbReference type="Proteomes" id="UP000626244"/>
    </source>
</evidence>
<evidence type="ECO:0000256" key="2">
    <source>
        <dbReference type="ARBA" id="ARBA00005297"/>
    </source>
</evidence>
<gene>
    <name evidence="7" type="primary">menF</name>
    <name evidence="7" type="ORF">GCM10007380_00130</name>
</gene>
<evidence type="ECO:0000256" key="4">
    <source>
        <dbReference type="ARBA" id="ARBA00023235"/>
    </source>
</evidence>
<dbReference type="OrthoDB" id="9803598at2"/>
<keyword evidence="4" id="KW-0413">Isomerase</keyword>
<dbReference type="GO" id="GO:0009697">
    <property type="term" value="P:salicylic acid biosynthetic process"/>
    <property type="evidence" value="ECO:0007669"/>
    <property type="project" value="TreeGrafter"/>
</dbReference>
<dbReference type="PANTHER" id="PTHR42839">
    <property type="entry name" value="ISOCHORISMATE SYNTHASE ENTC"/>
    <property type="match status" value="1"/>
</dbReference>
<dbReference type="PANTHER" id="PTHR42839:SF1">
    <property type="entry name" value="ISOCHORISMATE SYNTHASE MENF"/>
    <property type="match status" value="1"/>
</dbReference>
<dbReference type="AlphaFoldDB" id="A0A8J3ADR8"/>
<name>A0A8J3ADR8_9BACI</name>
<dbReference type="SUPFAM" id="SSF56322">
    <property type="entry name" value="ADC synthase"/>
    <property type="match status" value="1"/>
</dbReference>
<keyword evidence="8" id="KW-1185">Reference proteome</keyword>
<dbReference type="InterPro" id="IPR005801">
    <property type="entry name" value="ADC_synthase"/>
</dbReference>
<dbReference type="GO" id="GO:0008909">
    <property type="term" value="F:isochorismate synthase activity"/>
    <property type="evidence" value="ECO:0007669"/>
    <property type="project" value="UniProtKB-EC"/>
</dbReference>
<feature type="domain" description="Chorismate-utilising enzyme C-terminal" evidence="6">
    <location>
        <begin position="201"/>
        <end position="453"/>
    </location>
</feature>
<dbReference type="Proteomes" id="UP000626244">
    <property type="component" value="Unassembled WGS sequence"/>
</dbReference>
<comment type="similarity">
    <text evidence="2">Belongs to the isochorismate synthase family.</text>
</comment>
<evidence type="ECO:0000256" key="1">
    <source>
        <dbReference type="ARBA" id="ARBA00000799"/>
    </source>
</evidence>
<dbReference type="InterPro" id="IPR015890">
    <property type="entry name" value="Chorismate_C"/>
</dbReference>